<dbReference type="AlphaFoldDB" id="A0A4R2Q2Q9"/>
<dbReference type="RefSeq" id="WP_165913141.1">
    <property type="nucleotide sequence ID" value="NZ_SLXQ01000024.1"/>
</dbReference>
<organism evidence="2 3">
    <name type="scientific">Tamaricihabitans halophyticus</name>
    <dbReference type="NCBI Taxonomy" id="1262583"/>
    <lineage>
        <taxon>Bacteria</taxon>
        <taxon>Bacillati</taxon>
        <taxon>Actinomycetota</taxon>
        <taxon>Actinomycetes</taxon>
        <taxon>Pseudonocardiales</taxon>
        <taxon>Pseudonocardiaceae</taxon>
        <taxon>Tamaricihabitans</taxon>
    </lineage>
</organism>
<dbReference type="EMBL" id="SLXQ01000024">
    <property type="protein sequence ID" value="TCP42064.1"/>
    <property type="molecule type" value="Genomic_DNA"/>
</dbReference>
<name>A0A4R2Q2Q9_9PSEU</name>
<dbReference type="CDD" id="cd02142">
    <property type="entry name" value="McbC_SagB-like_oxidoreductase"/>
    <property type="match status" value="1"/>
</dbReference>
<protein>
    <submittedName>
        <fullName evidence="2">SagB-type dehydrogenase family enzyme</fullName>
    </submittedName>
</protein>
<evidence type="ECO:0000313" key="3">
    <source>
        <dbReference type="Proteomes" id="UP000294911"/>
    </source>
</evidence>
<dbReference type="Proteomes" id="UP000294911">
    <property type="component" value="Unassembled WGS sequence"/>
</dbReference>
<comment type="caution">
    <text evidence="2">The sequence shown here is derived from an EMBL/GenBank/DDBJ whole genome shotgun (WGS) entry which is preliminary data.</text>
</comment>
<gene>
    <name evidence="2" type="ORF">EV191_12430</name>
</gene>
<evidence type="ECO:0000313" key="2">
    <source>
        <dbReference type="EMBL" id="TCP42064.1"/>
    </source>
</evidence>
<dbReference type="SUPFAM" id="SSF55469">
    <property type="entry name" value="FMN-dependent nitroreductase-like"/>
    <property type="match status" value="1"/>
</dbReference>
<evidence type="ECO:0000259" key="1">
    <source>
        <dbReference type="Pfam" id="PF00881"/>
    </source>
</evidence>
<dbReference type="GO" id="GO:0016491">
    <property type="term" value="F:oxidoreductase activity"/>
    <property type="evidence" value="ECO:0007669"/>
    <property type="project" value="InterPro"/>
</dbReference>
<dbReference type="InterPro" id="IPR029479">
    <property type="entry name" value="Nitroreductase"/>
</dbReference>
<reference evidence="2 3" key="1">
    <citation type="submission" date="2019-03" db="EMBL/GenBank/DDBJ databases">
        <title>Genomic Encyclopedia of Type Strains, Phase IV (KMG-IV): sequencing the most valuable type-strain genomes for metagenomic binning, comparative biology and taxonomic classification.</title>
        <authorList>
            <person name="Goeker M."/>
        </authorList>
    </citation>
    <scope>NUCLEOTIDE SEQUENCE [LARGE SCALE GENOMIC DNA]</scope>
    <source>
        <strain evidence="2 3">DSM 45765</strain>
    </source>
</reference>
<dbReference type="Gene3D" id="3.40.109.10">
    <property type="entry name" value="NADH Oxidase"/>
    <property type="match status" value="1"/>
</dbReference>
<dbReference type="Pfam" id="PF00881">
    <property type="entry name" value="Nitroreductase"/>
    <property type="match status" value="1"/>
</dbReference>
<dbReference type="InterPro" id="IPR000415">
    <property type="entry name" value="Nitroreductase-like"/>
</dbReference>
<dbReference type="PANTHER" id="PTHR43745:SF2">
    <property type="entry name" value="NITROREDUCTASE MJ1384-RELATED"/>
    <property type="match status" value="1"/>
</dbReference>
<proteinExistence type="predicted"/>
<dbReference type="PANTHER" id="PTHR43745">
    <property type="entry name" value="NITROREDUCTASE MJ1384-RELATED"/>
    <property type="match status" value="1"/>
</dbReference>
<keyword evidence="3" id="KW-1185">Reference proteome</keyword>
<sequence length="216" mass="23045">MSRAKGTRIDLTSSLEDGAVARLVQRRRSIKSYRSVPVDVAQLTRLLSTTVGHGASRPYGSAHARYDIVVTVVAGAVDGLASGVYRYLPVEHALVSVESGDYRARLARATLDANWLAGCPVVLLLSADFGAANTAFVTQMSGRGERFCWFEAGLIAQNVYLWVTENALGTVFLGGIDSVQAQAVTQRLIPQGHTVLGLLPVGYPNDRSVSDTPGAQ</sequence>
<feature type="domain" description="Nitroreductase" evidence="1">
    <location>
        <begin position="25"/>
        <end position="203"/>
    </location>
</feature>
<dbReference type="InterPro" id="IPR052544">
    <property type="entry name" value="Bacteriocin_Proc_Enz"/>
</dbReference>
<accession>A0A4R2Q2Q9</accession>